<keyword evidence="3" id="KW-1185">Reference proteome</keyword>
<dbReference type="InterPro" id="IPR053066">
    <property type="entry name" value="ADGR_G7"/>
</dbReference>
<proteinExistence type="predicted"/>
<accession>A0ABM1F6U7</accession>
<evidence type="ECO:0000313" key="4">
    <source>
        <dbReference type="RefSeq" id="XP_014680168.1"/>
    </source>
</evidence>
<dbReference type="PANTHER" id="PTHR47767">
    <property type="entry name" value="ADHESION G PROTEIN-COUPLED RECEPTOR G7"/>
    <property type="match status" value="1"/>
</dbReference>
<evidence type="ECO:0000256" key="1">
    <source>
        <dbReference type="SAM" id="MobiDB-lite"/>
    </source>
</evidence>
<feature type="transmembrane region" description="Helical" evidence="2">
    <location>
        <begin position="24"/>
        <end position="44"/>
    </location>
</feature>
<organism evidence="3 4">
    <name type="scientific">Priapulus caudatus</name>
    <name type="common">Priapulid worm</name>
    <dbReference type="NCBI Taxonomy" id="37621"/>
    <lineage>
        <taxon>Eukaryota</taxon>
        <taxon>Metazoa</taxon>
        <taxon>Ecdysozoa</taxon>
        <taxon>Scalidophora</taxon>
        <taxon>Priapulida</taxon>
        <taxon>Priapulimorpha</taxon>
        <taxon>Priapulimorphida</taxon>
        <taxon>Priapulidae</taxon>
        <taxon>Priapulus</taxon>
    </lineage>
</organism>
<feature type="compositionally biased region" description="Low complexity" evidence="1">
    <location>
        <begin position="86"/>
        <end position="105"/>
    </location>
</feature>
<sequence length="151" mass="16483">MVLLGITWVFGAMGVGGDAKIVFAYVFCIANSLQGFLIFVVRCLHYPEARAAWWQLLTTRTFKKRRGRDVISSQSHSGGATGGGYKSKSTSANFSANTNNSNNIGSGRGGRGGGKRADVRRPILAENGMLTRGEIPFIDNEDDEVTYRERM</sequence>
<feature type="region of interest" description="Disordered" evidence="1">
    <location>
        <begin position="68"/>
        <end position="118"/>
    </location>
</feature>
<evidence type="ECO:0000313" key="3">
    <source>
        <dbReference type="Proteomes" id="UP000695022"/>
    </source>
</evidence>
<protein>
    <submittedName>
        <fullName evidence="4">Latrophilin-3-like</fullName>
    </submittedName>
</protein>
<gene>
    <name evidence="4" type="primary">LOC106820135</name>
</gene>
<keyword evidence="2" id="KW-0812">Transmembrane</keyword>
<keyword evidence="2" id="KW-0472">Membrane</keyword>
<reference evidence="4" key="1">
    <citation type="submission" date="2025-08" db="UniProtKB">
        <authorList>
            <consortium name="RefSeq"/>
        </authorList>
    </citation>
    <scope>IDENTIFICATION</scope>
</reference>
<dbReference type="Gene3D" id="1.20.1070.10">
    <property type="entry name" value="Rhodopsin 7-helix transmembrane proteins"/>
    <property type="match status" value="1"/>
</dbReference>
<keyword evidence="2" id="KW-1133">Transmembrane helix</keyword>
<evidence type="ECO:0000256" key="2">
    <source>
        <dbReference type="SAM" id="Phobius"/>
    </source>
</evidence>
<dbReference type="Proteomes" id="UP000695022">
    <property type="component" value="Unplaced"/>
</dbReference>
<name>A0ABM1F6U7_PRICU</name>
<dbReference type="PANTHER" id="PTHR47767:SF1">
    <property type="entry name" value="ADHESION G PROTEIN-COUPLED RECEPTOR G7"/>
    <property type="match status" value="1"/>
</dbReference>
<dbReference type="RefSeq" id="XP_014680168.1">
    <property type="nucleotide sequence ID" value="XM_014824682.1"/>
</dbReference>
<dbReference type="GeneID" id="106820135"/>